<dbReference type="SUPFAM" id="SSF88723">
    <property type="entry name" value="PIN domain-like"/>
    <property type="match status" value="1"/>
</dbReference>
<name>X1Q417_9ZZZZ</name>
<dbReference type="PANTHER" id="PTHR39081:SF1">
    <property type="entry name" value="MUT7-C RNASE DOMAIN-CONTAINING PROTEIN"/>
    <property type="match status" value="1"/>
</dbReference>
<feature type="non-terminal residue" evidence="2">
    <location>
        <position position="158"/>
    </location>
</feature>
<evidence type="ECO:0000313" key="2">
    <source>
        <dbReference type="EMBL" id="GAI45840.1"/>
    </source>
</evidence>
<organism evidence="2">
    <name type="scientific">marine sediment metagenome</name>
    <dbReference type="NCBI Taxonomy" id="412755"/>
    <lineage>
        <taxon>unclassified sequences</taxon>
        <taxon>metagenomes</taxon>
        <taxon>ecological metagenomes</taxon>
    </lineage>
</organism>
<sequence>MKFVADGMLGKLARWLRLAGHDVTYIGDLRVPANEQDDVLLERAKLQRRVLLTCDLGLHRRAKRAGIRSAYVESNDVVRQLVEVSKRCGQKIEIKPENSRCPVCNGSLKLASKDDVKNLVPATVLKAQREFWRCGKCGKTYWHGTHWKTILEMASRYN</sequence>
<accession>X1Q417</accession>
<reference evidence="2" key="1">
    <citation type="journal article" date="2014" name="Front. Microbiol.">
        <title>High frequency of phylogenetically diverse reductive dehalogenase-homologous genes in deep subseafloor sedimentary metagenomes.</title>
        <authorList>
            <person name="Kawai M."/>
            <person name="Futagami T."/>
            <person name="Toyoda A."/>
            <person name="Takaki Y."/>
            <person name="Nishi S."/>
            <person name="Hori S."/>
            <person name="Arai W."/>
            <person name="Tsubouchi T."/>
            <person name="Morono Y."/>
            <person name="Uchiyama I."/>
            <person name="Ito T."/>
            <person name="Fujiyama A."/>
            <person name="Inagaki F."/>
            <person name="Takami H."/>
        </authorList>
    </citation>
    <scope>NUCLEOTIDE SEQUENCE</scope>
    <source>
        <strain evidence="2">Expedition CK06-06</strain>
    </source>
</reference>
<dbReference type="EMBL" id="BARV01028275">
    <property type="protein sequence ID" value="GAI45840.1"/>
    <property type="molecule type" value="Genomic_DNA"/>
</dbReference>
<gene>
    <name evidence="2" type="ORF">S06H3_45311</name>
</gene>
<dbReference type="AlphaFoldDB" id="X1Q417"/>
<evidence type="ECO:0000259" key="1">
    <source>
        <dbReference type="Pfam" id="PF01927"/>
    </source>
</evidence>
<proteinExistence type="predicted"/>
<comment type="caution">
    <text evidence="2">The sequence shown here is derived from an EMBL/GenBank/DDBJ whole genome shotgun (WGS) entry which is preliminary data.</text>
</comment>
<dbReference type="Gene3D" id="3.40.50.1010">
    <property type="entry name" value="5'-nuclease"/>
    <property type="match status" value="1"/>
</dbReference>
<dbReference type="PANTHER" id="PTHR39081">
    <property type="entry name" value="MUT7-C DOMAIN-CONTAINING PROTEIN"/>
    <property type="match status" value="1"/>
</dbReference>
<dbReference type="Pfam" id="PF01927">
    <property type="entry name" value="Mut7-C"/>
    <property type="match status" value="1"/>
</dbReference>
<feature type="domain" description="Mut7-C RNAse" evidence="1">
    <location>
        <begin position="1"/>
        <end position="152"/>
    </location>
</feature>
<protein>
    <recommendedName>
        <fullName evidence="1">Mut7-C RNAse domain-containing protein</fullName>
    </recommendedName>
</protein>
<dbReference type="InterPro" id="IPR029060">
    <property type="entry name" value="PIN-like_dom_sf"/>
</dbReference>
<dbReference type="InterPro" id="IPR002782">
    <property type="entry name" value="Mut7-C_RNAse_dom"/>
</dbReference>